<comment type="caution">
    <text evidence="7">The sequence shown here is derived from an EMBL/GenBank/DDBJ whole genome shotgun (WGS) entry which is preliminary data.</text>
</comment>
<gene>
    <name evidence="7" type="ORF">PIIN_10727</name>
</gene>
<evidence type="ECO:0000256" key="3">
    <source>
        <dbReference type="ARBA" id="ARBA00004370"/>
    </source>
</evidence>
<dbReference type="PANTHER" id="PTHR48182">
    <property type="entry name" value="PROTEIN SERAC1"/>
    <property type="match status" value="1"/>
</dbReference>
<keyword evidence="6" id="KW-0472">Membrane</keyword>
<evidence type="ECO:0000313" key="8">
    <source>
        <dbReference type="Proteomes" id="UP000007148"/>
    </source>
</evidence>
<dbReference type="GO" id="GO:0005739">
    <property type="term" value="C:mitochondrion"/>
    <property type="evidence" value="ECO:0007669"/>
    <property type="project" value="UniProtKB-SubCell"/>
</dbReference>
<evidence type="ECO:0000256" key="1">
    <source>
        <dbReference type="ARBA" id="ARBA00004173"/>
    </source>
</evidence>
<keyword evidence="5" id="KW-0496">Mitochondrion</keyword>
<reference evidence="7 8" key="1">
    <citation type="journal article" date="2011" name="PLoS Pathog.">
        <title>Endophytic Life Strategies Decoded by Genome and Transcriptome Analyses of the Mutualistic Root Symbiont Piriformospora indica.</title>
        <authorList>
            <person name="Zuccaro A."/>
            <person name="Lahrmann U."/>
            <person name="Guldener U."/>
            <person name="Langen G."/>
            <person name="Pfiffi S."/>
            <person name="Biedenkopf D."/>
            <person name="Wong P."/>
            <person name="Samans B."/>
            <person name="Grimm C."/>
            <person name="Basiewicz M."/>
            <person name="Murat C."/>
            <person name="Martin F."/>
            <person name="Kogel K.H."/>
        </authorList>
    </citation>
    <scope>NUCLEOTIDE SEQUENCE [LARGE SCALE GENOMIC DNA]</scope>
    <source>
        <strain evidence="7 8">DSM 11827</strain>
    </source>
</reference>
<comment type="subcellular location">
    <subcellularLocation>
        <location evidence="2">Endoplasmic reticulum</location>
    </subcellularLocation>
    <subcellularLocation>
        <location evidence="3">Membrane</location>
    </subcellularLocation>
    <subcellularLocation>
        <location evidence="1">Mitochondrion</location>
    </subcellularLocation>
</comment>
<evidence type="ECO:0000256" key="2">
    <source>
        <dbReference type="ARBA" id="ARBA00004240"/>
    </source>
</evidence>
<sequence length="225" mass="24981">MSRSKLDDLGFLELAPGIDPVDIVAVHGLDGHREETWTTEDGILWLCDLLPSDLPNARILMYEYDADTRYPRRPIIFIAHNLGGILVKWTPVICHNQSLASQGNLRDILVSTHGVLFFGTPHSGMEATLVETVNRLASLYMKTTDTILKDIRAHSSDLATVQSLYVEASERISSVFFCEEYATPMEGKRRTLNVPHHSAGASGFTSLNPFIDGGYRHGRVPESLC</sequence>
<dbReference type="GO" id="GO:0016020">
    <property type="term" value="C:membrane"/>
    <property type="evidence" value="ECO:0007669"/>
    <property type="project" value="UniProtKB-SubCell"/>
</dbReference>
<evidence type="ECO:0000313" key="7">
    <source>
        <dbReference type="EMBL" id="CCA76739.1"/>
    </source>
</evidence>
<dbReference type="InterPro" id="IPR029058">
    <property type="entry name" value="AB_hydrolase_fold"/>
</dbReference>
<keyword evidence="4" id="KW-0256">Endoplasmic reticulum</keyword>
<dbReference type="Proteomes" id="UP000007148">
    <property type="component" value="Unassembled WGS sequence"/>
</dbReference>
<protein>
    <submittedName>
        <fullName evidence="7">Related to LipA and NB-ARC domain protein-Aspergillus clavatus</fullName>
    </submittedName>
</protein>
<dbReference type="HOGENOM" id="CLU_000288_182_4_1"/>
<accession>G4TZJ6</accession>
<name>G4TZJ6_SERID</name>
<evidence type="ECO:0000256" key="6">
    <source>
        <dbReference type="ARBA" id="ARBA00023136"/>
    </source>
</evidence>
<organism evidence="7 8">
    <name type="scientific">Serendipita indica (strain DSM 11827)</name>
    <name type="common">Root endophyte fungus</name>
    <name type="synonym">Piriformospora indica</name>
    <dbReference type="NCBI Taxonomy" id="1109443"/>
    <lineage>
        <taxon>Eukaryota</taxon>
        <taxon>Fungi</taxon>
        <taxon>Dikarya</taxon>
        <taxon>Basidiomycota</taxon>
        <taxon>Agaricomycotina</taxon>
        <taxon>Agaricomycetes</taxon>
        <taxon>Sebacinales</taxon>
        <taxon>Serendipitaceae</taxon>
        <taxon>Serendipita</taxon>
    </lineage>
</organism>
<dbReference type="GO" id="GO:0005783">
    <property type="term" value="C:endoplasmic reticulum"/>
    <property type="evidence" value="ECO:0007669"/>
    <property type="project" value="UniProtKB-SubCell"/>
</dbReference>
<dbReference type="OrthoDB" id="3246270at2759"/>
<dbReference type="InterPro" id="IPR052374">
    <property type="entry name" value="SERAC1"/>
</dbReference>
<dbReference type="AlphaFoldDB" id="G4TZJ6"/>
<dbReference type="EMBL" id="CAFZ01000960">
    <property type="protein sequence ID" value="CCA76739.1"/>
    <property type="molecule type" value="Genomic_DNA"/>
</dbReference>
<proteinExistence type="predicted"/>
<dbReference type="InParanoid" id="G4TZJ6"/>
<dbReference type="PANTHER" id="PTHR48182:SF2">
    <property type="entry name" value="PROTEIN SERAC1"/>
    <property type="match status" value="1"/>
</dbReference>
<keyword evidence="8" id="KW-1185">Reference proteome</keyword>
<evidence type="ECO:0000256" key="4">
    <source>
        <dbReference type="ARBA" id="ARBA00022824"/>
    </source>
</evidence>
<evidence type="ECO:0000256" key="5">
    <source>
        <dbReference type="ARBA" id="ARBA00023128"/>
    </source>
</evidence>
<dbReference type="SUPFAM" id="SSF53474">
    <property type="entry name" value="alpha/beta-Hydrolases"/>
    <property type="match status" value="1"/>
</dbReference>